<accession>A0A6J5F7F7</accession>
<evidence type="ECO:0000256" key="1">
    <source>
        <dbReference type="SAM" id="MobiDB-lite"/>
    </source>
</evidence>
<evidence type="ECO:0000313" key="2">
    <source>
        <dbReference type="EMBL" id="CAB3774729.1"/>
    </source>
</evidence>
<dbReference type="EMBL" id="CADIKH010000157">
    <property type="protein sequence ID" value="CAB3774729.1"/>
    <property type="molecule type" value="Genomic_DNA"/>
</dbReference>
<reference evidence="2 3" key="1">
    <citation type="submission" date="2020-04" db="EMBL/GenBank/DDBJ databases">
        <authorList>
            <person name="De Canck E."/>
        </authorList>
    </citation>
    <scope>NUCLEOTIDE SEQUENCE [LARGE SCALE GENOMIC DNA]</scope>
    <source>
        <strain evidence="2 3">LMG 29542</strain>
    </source>
</reference>
<proteinExistence type="predicted"/>
<sequence length="88" mass="9107">MPIAEGDDLVAFDLLVTAEAEVVAPSGGAENSNSSVSGKAGPESAVMAGKEEPRKMTKRNRRVHCPAFKAKVALAALEGDKTLAELAQ</sequence>
<protein>
    <submittedName>
        <fullName evidence="2">Uncharacterized protein</fullName>
    </submittedName>
</protein>
<dbReference type="AlphaFoldDB" id="A0A6J5F7F7"/>
<evidence type="ECO:0000313" key="3">
    <source>
        <dbReference type="Proteomes" id="UP000494363"/>
    </source>
</evidence>
<organism evidence="2 3">
    <name type="scientific">Paraburkholderia humisilvae</name>
    <dbReference type="NCBI Taxonomy" id="627669"/>
    <lineage>
        <taxon>Bacteria</taxon>
        <taxon>Pseudomonadati</taxon>
        <taxon>Pseudomonadota</taxon>
        <taxon>Betaproteobacteria</taxon>
        <taxon>Burkholderiales</taxon>
        <taxon>Burkholderiaceae</taxon>
        <taxon>Paraburkholderia</taxon>
    </lineage>
</organism>
<feature type="region of interest" description="Disordered" evidence="1">
    <location>
        <begin position="24"/>
        <end position="61"/>
    </location>
</feature>
<dbReference type="Proteomes" id="UP000494363">
    <property type="component" value="Unassembled WGS sequence"/>
</dbReference>
<gene>
    <name evidence="2" type="ORF">LMG29542_08107</name>
</gene>
<keyword evidence="3" id="KW-1185">Reference proteome</keyword>
<name>A0A6J5F7F7_9BURK</name>